<evidence type="ECO:0000313" key="1">
    <source>
        <dbReference type="EMBL" id="SUQ37543.1"/>
    </source>
</evidence>
<name>A0A0A8V809_YERRU</name>
<dbReference type="GeneID" id="66881255"/>
<dbReference type="EMBL" id="UHJG01000004">
    <property type="protein sequence ID" value="SUQ37543.1"/>
    <property type="molecule type" value="Genomic_DNA"/>
</dbReference>
<sequence length="54" mass="6207">MLIKIRVFNELQEEVIFYQTEIDPVAMIDIARSREDMVREKGKAFAQGARAAAH</sequence>
<dbReference type="RefSeq" id="WP_004723268.1">
    <property type="nucleotide sequence ID" value="NZ_CCYO01000019.1"/>
</dbReference>
<evidence type="ECO:0000313" key="2">
    <source>
        <dbReference type="EMBL" id="SUQ37561.1"/>
    </source>
</evidence>
<dbReference type="AlphaFoldDB" id="A0A0A8V809"/>
<gene>
    <name evidence="1" type="ORF">NCTC10476_03673</name>
    <name evidence="2" type="ORF">NCTC10476_03691</name>
</gene>
<protein>
    <submittedName>
        <fullName evidence="2">Uncharacterized protein</fullName>
    </submittedName>
</protein>
<proteinExistence type="predicted"/>
<dbReference type="EMBL" id="UHJG01000004">
    <property type="protein sequence ID" value="SUQ37561.1"/>
    <property type="molecule type" value="Genomic_DNA"/>
</dbReference>
<evidence type="ECO:0000313" key="3">
    <source>
        <dbReference type="Proteomes" id="UP000255169"/>
    </source>
</evidence>
<reference evidence="2 3" key="1">
    <citation type="submission" date="2018-06" db="EMBL/GenBank/DDBJ databases">
        <authorList>
            <consortium name="Pathogen Informatics"/>
            <person name="Doyle S."/>
        </authorList>
    </citation>
    <scope>NUCLEOTIDE SEQUENCE [LARGE SCALE GENOMIC DNA]</scope>
    <source>
        <strain evidence="2 3">NCTC10476</strain>
    </source>
</reference>
<accession>A0A0A8V809</accession>
<keyword evidence="3" id="KW-1185">Reference proteome</keyword>
<dbReference type="Proteomes" id="UP000255169">
    <property type="component" value="Unassembled WGS sequence"/>
</dbReference>
<dbReference type="OrthoDB" id="7060314at2"/>
<organism evidence="2 3">
    <name type="scientific">Yersinia ruckeri</name>
    <dbReference type="NCBI Taxonomy" id="29486"/>
    <lineage>
        <taxon>Bacteria</taxon>
        <taxon>Pseudomonadati</taxon>
        <taxon>Pseudomonadota</taxon>
        <taxon>Gammaproteobacteria</taxon>
        <taxon>Enterobacterales</taxon>
        <taxon>Yersiniaceae</taxon>
        <taxon>Yersinia</taxon>
    </lineage>
</organism>